<evidence type="ECO:0000313" key="2">
    <source>
        <dbReference type="Proteomes" id="UP001627154"/>
    </source>
</evidence>
<comment type="caution">
    <text evidence="1">The sequence shown here is derived from an EMBL/GenBank/DDBJ whole genome shotgun (WGS) entry which is preliminary data.</text>
</comment>
<keyword evidence="2" id="KW-1185">Reference proteome</keyword>
<accession>A0ABD2WT38</accession>
<dbReference type="EMBL" id="JBJJXI010000073">
    <property type="protein sequence ID" value="KAL3396201.1"/>
    <property type="molecule type" value="Genomic_DNA"/>
</dbReference>
<dbReference type="AlphaFoldDB" id="A0ABD2WT38"/>
<organism evidence="1 2">
    <name type="scientific">Trichogramma kaykai</name>
    <dbReference type="NCBI Taxonomy" id="54128"/>
    <lineage>
        <taxon>Eukaryota</taxon>
        <taxon>Metazoa</taxon>
        <taxon>Ecdysozoa</taxon>
        <taxon>Arthropoda</taxon>
        <taxon>Hexapoda</taxon>
        <taxon>Insecta</taxon>
        <taxon>Pterygota</taxon>
        <taxon>Neoptera</taxon>
        <taxon>Endopterygota</taxon>
        <taxon>Hymenoptera</taxon>
        <taxon>Apocrita</taxon>
        <taxon>Proctotrupomorpha</taxon>
        <taxon>Chalcidoidea</taxon>
        <taxon>Trichogrammatidae</taxon>
        <taxon>Trichogramma</taxon>
    </lineage>
</organism>
<gene>
    <name evidence="1" type="ORF">TKK_009795</name>
</gene>
<dbReference type="Proteomes" id="UP001627154">
    <property type="component" value="Unassembled WGS sequence"/>
</dbReference>
<proteinExistence type="predicted"/>
<reference evidence="1 2" key="1">
    <citation type="journal article" date="2024" name="bioRxiv">
        <title>A reference genome for Trichogramma kaykai: A tiny desert-dwelling parasitoid wasp with competing sex-ratio distorters.</title>
        <authorList>
            <person name="Culotta J."/>
            <person name="Lindsey A.R."/>
        </authorList>
    </citation>
    <scope>NUCLEOTIDE SEQUENCE [LARGE SCALE GENOMIC DNA]</scope>
    <source>
        <strain evidence="1 2">KSX58</strain>
    </source>
</reference>
<sequence>MRRKNSVLPFTQFLALRLTWRFTFVNKLERVLCKSAQVKVAQCEPTARQQIKILEVSDLKYDNAPEFLIFDLTFKTTNILLAVVYMRSHCTQIRRITKSDISNNNYLTR</sequence>
<protein>
    <submittedName>
        <fullName evidence="1">Uncharacterized protein</fullName>
    </submittedName>
</protein>
<evidence type="ECO:0000313" key="1">
    <source>
        <dbReference type="EMBL" id="KAL3396201.1"/>
    </source>
</evidence>
<name>A0ABD2WT38_9HYME</name>